<keyword evidence="5" id="KW-0210">Decarboxylase</keyword>
<gene>
    <name evidence="10" type="ORF">QE405_003281</name>
</gene>
<dbReference type="Pfam" id="PF01862">
    <property type="entry name" value="PvlArgDC"/>
    <property type="match status" value="1"/>
</dbReference>
<dbReference type="PANTHER" id="PTHR40438">
    <property type="entry name" value="PYRUVOYL-DEPENDENT ARGININE DECARBOXYLASE"/>
    <property type="match status" value="1"/>
</dbReference>
<dbReference type="GO" id="GO:0006527">
    <property type="term" value="P:L-arginine catabolic process"/>
    <property type="evidence" value="ECO:0007669"/>
    <property type="project" value="InterPro"/>
</dbReference>
<dbReference type="Proteomes" id="UP001239215">
    <property type="component" value="Unassembled WGS sequence"/>
</dbReference>
<keyword evidence="6 10" id="KW-0456">Lyase</keyword>
<dbReference type="RefSeq" id="WP_307202747.1">
    <property type="nucleotide sequence ID" value="NZ_JAUTAN010000001.1"/>
</dbReference>
<evidence type="ECO:0000256" key="8">
    <source>
        <dbReference type="ARBA" id="ARBA00049309"/>
    </source>
</evidence>
<dbReference type="EC" id="4.1.1.19" evidence="3"/>
<evidence type="ECO:0000256" key="4">
    <source>
        <dbReference type="ARBA" id="ARBA00014727"/>
    </source>
</evidence>
<organism evidence="10 11">
    <name type="scientific">Nocardioides zeae</name>
    <dbReference type="NCBI Taxonomy" id="1457234"/>
    <lineage>
        <taxon>Bacteria</taxon>
        <taxon>Bacillati</taxon>
        <taxon>Actinomycetota</taxon>
        <taxon>Actinomycetes</taxon>
        <taxon>Propionibacteriales</taxon>
        <taxon>Nocardioidaceae</taxon>
        <taxon>Nocardioides</taxon>
    </lineage>
</organism>
<evidence type="ECO:0000256" key="1">
    <source>
        <dbReference type="ARBA" id="ARBA00001928"/>
    </source>
</evidence>
<evidence type="ECO:0000256" key="6">
    <source>
        <dbReference type="ARBA" id="ARBA00023239"/>
    </source>
</evidence>
<dbReference type="SFLD" id="SFLDS00055">
    <property type="entry name" value="Pyruvoyl-Dependent_Histidine/A"/>
    <property type="match status" value="1"/>
</dbReference>
<dbReference type="InterPro" id="IPR016104">
    <property type="entry name" value="Pyr-dep_his/arg-deCO2ase"/>
</dbReference>
<comment type="caution">
    <text evidence="10">The sequence shown here is derived from an EMBL/GenBank/DDBJ whole genome shotgun (WGS) entry which is preliminary data.</text>
</comment>
<dbReference type="SUPFAM" id="SSF56271">
    <property type="entry name" value="Pyruvoyl-dependent histidine and arginine decarboxylases"/>
    <property type="match status" value="1"/>
</dbReference>
<name>A0AAJ1X4W0_9ACTN</name>
<dbReference type="EMBL" id="JAUTAN010000001">
    <property type="protein sequence ID" value="MDQ1105997.1"/>
    <property type="molecule type" value="Genomic_DNA"/>
</dbReference>
<evidence type="ECO:0000256" key="7">
    <source>
        <dbReference type="ARBA" id="ARBA00023317"/>
    </source>
</evidence>
<evidence type="ECO:0000256" key="3">
    <source>
        <dbReference type="ARBA" id="ARBA00012426"/>
    </source>
</evidence>
<evidence type="ECO:0000256" key="9">
    <source>
        <dbReference type="SAM" id="MobiDB-lite"/>
    </source>
</evidence>
<dbReference type="AlphaFoldDB" id="A0AAJ1X4W0"/>
<sequence length="175" mass="18173">MSPHDDAPTTPSGGGAPLVISVRSATGTGQTPLSAFDDALHAAGVGDLNLIPLSSVVPPSAEIRRGDHSPFPATHGDRLYCVLSVAHAELRGASAWAGIGWTHGGEKGGYFVEHHGGSSESVQELIRLTLTDMAERRGIPVGEIHQEIVGVHCDDLPVCAVVVAAYEARGWGAAW</sequence>
<dbReference type="GO" id="GO:0008792">
    <property type="term" value="F:arginine decarboxylase activity"/>
    <property type="evidence" value="ECO:0007669"/>
    <property type="project" value="UniProtKB-EC"/>
</dbReference>
<evidence type="ECO:0000256" key="2">
    <source>
        <dbReference type="ARBA" id="ARBA00008611"/>
    </source>
</evidence>
<comment type="similarity">
    <text evidence="2">Belongs to the pyruvoyl-dependent arginine decarboxylase family.</text>
</comment>
<comment type="catalytic activity">
    <reaction evidence="8">
        <text>L-arginine + H(+) = agmatine + CO2</text>
        <dbReference type="Rhea" id="RHEA:17641"/>
        <dbReference type="ChEBI" id="CHEBI:15378"/>
        <dbReference type="ChEBI" id="CHEBI:16526"/>
        <dbReference type="ChEBI" id="CHEBI:32682"/>
        <dbReference type="ChEBI" id="CHEBI:58145"/>
        <dbReference type="EC" id="4.1.1.19"/>
    </reaction>
</comment>
<proteinExistence type="inferred from homology"/>
<accession>A0AAJ1X4W0</accession>
<dbReference type="SFLD" id="SFLDG01170">
    <property type="entry name" value="Pyruvoyl-dependent_arginine_de"/>
    <property type="match status" value="1"/>
</dbReference>
<reference evidence="10" key="1">
    <citation type="submission" date="2023-07" db="EMBL/GenBank/DDBJ databases">
        <title>Functional and genomic diversity of the sorghum phyllosphere microbiome.</title>
        <authorList>
            <person name="Shade A."/>
        </authorList>
    </citation>
    <scope>NUCLEOTIDE SEQUENCE</scope>
    <source>
        <strain evidence="10">SORGH_AS_1067</strain>
    </source>
</reference>
<evidence type="ECO:0000313" key="11">
    <source>
        <dbReference type="Proteomes" id="UP001239215"/>
    </source>
</evidence>
<protein>
    <recommendedName>
        <fullName evidence="4">Pyruvoyl-dependent arginine decarboxylase AaxB</fullName>
        <ecNumber evidence="3">4.1.1.19</ecNumber>
    </recommendedName>
</protein>
<comment type="cofactor">
    <cofactor evidence="1">
        <name>pyruvate</name>
        <dbReference type="ChEBI" id="CHEBI:15361"/>
    </cofactor>
</comment>
<evidence type="ECO:0000313" key="10">
    <source>
        <dbReference type="EMBL" id="MDQ1105997.1"/>
    </source>
</evidence>
<keyword evidence="7" id="KW-0670">Pyruvate</keyword>
<dbReference type="InterPro" id="IPR002724">
    <property type="entry name" value="Pyruvoyl-dep_arg_deCO2ase"/>
</dbReference>
<evidence type="ECO:0000256" key="5">
    <source>
        <dbReference type="ARBA" id="ARBA00022793"/>
    </source>
</evidence>
<feature type="region of interest" description="Disordered" evidence="9">
    <location>
        <begin position="1"/>
        <end position="20"/>
    </location>
</feature>
<dbReference type="InterPro" id="IPR016105">
    <property type="entry name" value="Pyr-dep_his/arg-deCO2ase_sand"/>
</dbReference>
<dbReference type="Gene3D" id="3.50.20.10">
    <property type="entry name" value="Pyruvoyl-Dependent Histidine Decarboxylase, subunit B"/>
    <property type="match status" value="1"/>
</dbReference>
<dbReference type="PANTHER" id="PTHR40438:SF1">
    <property type="entry name" value="PYRUVOYL-DEPENDENT ARGININE DECARBOXYLASE"/>
    <property type="match status" value="1"/>
</dbReference>